<feature type="region of interest" description="Disordered" evidence="1">
    <location>
        <begin position="207"/>
        <end position="228"/>
    </location>
</feature>
<dbReference type="AlphaFoldDB" id="A0A139BWX4"/>
<proteinExistence type="predicted"/>
<dbReference type="NCBIfam" id="TIGR02532">
    <property type="entry name" value="IV_pilin_GFxxxE"/>
    <property type="match status" value="1"/>
</dbReference>
<feature type="transmembrane region" description="Helical" evidence="2">
    <location>
        <begin position="12"/>
        <end position="34"/>
    </location>
</feature>
<dbReference type="InterPro" id="IPR045584">
    <property type="entry name" value="Pilin-like"/>
</dbReference>
<sequence>MKYPNQYRLMSPGFTLIEMAIVLFIVALLMGGLLPTLTSQIEQRRNSDTSKQLNEIKDALIGYAVINGRLPCPASPTSNGAESPVGGGNCTNFYNGFVPAATLGLSGTTDSSGFLIDSWGNRIHYAVTLWTWNSPTPPTPPNVPYVFTTTNGMSTVGMSNFPTTGTPHLQVCSTAISATGSSCASSLVTLTSSPGVPVVIYSTGKNGAYGGTGPDEAENPNPKSADNDRVFVSHLPTGSGAPNGYFDDIVIWISPNVLINRMVAAGKLP</sequence>
<evidence type="ECO:0000256" key="2">
    <source>
        <dbReference type="SAM" id="Phobius"/>
    </source>
</evidence>
<dbReference type="SUPFAM" id="SSF54523">
    <property type="entry name" value="Pili subunits"/>
    <property type="match status" value="1"/>
</dbReference>
<keyword evidence="2" id="KW-0812">Transmembrane</keyword>
<organism evidence="3 4">
    <name type="scientific">Candidatus Gallionella acididurans</name>
    <dbReference type="NCBI Taxonomy" id="1796491"/>
    <lineage>
        <taxon>Bacteria</taxon>
        <taxon>Pseudomonadati</taxon>
        <taxon>Pseudomonadota</taxon>
        <taxon>Betaproteobacteria</taxon>
        <taxon>Nitrosomonadales</taxon>
        <taxon>Gallionellaceae</taxon>
        <taxon>Gallionella</taxon>
    </lineage>
</organism>
<dbReference type="Pfam" id="PF07963">
    <property type="entry name" value="N_methyl"/>
    <property type="match status" value="1"/>
</dbReference>
<keyword evidence="2" id="KW-1133">Transmembrane helix</keyword>
<dbReference type="Gene3D" id="3.30.700.10">
    <property type="entry name" value="Glycoprotein, Type 4 Pilin"/>
    <property type="match status" value="1"/>
</dbReference>
<gene>
    <name evidence="3" type="ORF">AWT59_0370</name>
</gene>
<name>A0A139BWX4_9PROT</name>
<dbReference type="EMBL" id="LSLI01000005">
    <property type="protein sequence ID" value="KXS33489.1"/>
    <property type="molecule type" value="Genomic_DNA"/>
</dbReference>
<reference evidence="3 4" key="2">
    <citation type="submission" date="2016-03" db="EMBL/GenBank/DDBJ databases">
        <title>New uncultured bacterium of the family Gallionellaceae from acid mine drainage: description and reconstruction of genome based on metagenomic analysis of microbial community.</title>
        <authorList>
            <person name="Kadnikov V."/>
            <person name="Ivasenko D."/>
            <person name="Beletsky A."/>
            <person name="Mardanov A."/>
            <person name="Danilova E."/>
            <person name="Pimenov N."/>
            <person name="Karnachuk O."/>
            <person name="Ravin N."/>
        </authorList>
    </citation>
    <scope>NUCLEOTIDE SEQUENCE [LARGE SCALE GENOMIC DNA]</scope>
    <source>
        <strain evidence="3">ShG14-8</strain>
    </source>
</reference>
<evidence type="ECO:0000313" key="4">
    <source>
        <dbReference type="Proteomes" id="UP000070578"/>
    </source>
</evidence>
<dbReference type="InterPro" id="IPR012902">
    <property type="entry name" value="N_methyl_site"/>
</dbReference>
<evidence type="ECO:0000313" key="3">
    <source>
        <dbReference type="EMBL" id="KXS33489.1"/>
    </source>
</evidence>
<dbReference type="Proteomes" id="UP000070578">
    <property type="component" value="Unassembled WGS sequence"/>
</dbReference>
<accession>A0A139BWX4</accession>
<reference evidence="3 4" key="1">
    <citation type="submission" date="2016-02" db="EMBL/GenBank/DDBJ databases">
        <authorList>
            <person name="Wen L."/>
            <person name="He K."/>
            <person name="Yang H."/>
        </authorList>
    </citation>
    <scope>NUCLEOTIDE SEQUENCE [LARGE SCALE GENOMIC DNA]</scope>
    <source>
        <strain evidence="3">ShG14-8</strain>
    </source>
</reference>
<evidence type="ECO:0000256" key="1">
    <source>
        <dbReference type="SAM" id="MobiDB-lite"/>
    </source>
</evidence>
<comment type="caution">
    <text evidence="3">The sequence shown here is derived from an EMBL/GenBank/DDBJ whole genome shotgun (WGS) entry which is preliminary data.</text>
</comment>
<protein>
    <submittedName>
        <fullName evidence="3">General secretion pathway protein H</fullName>
    </submittedName>
</protein>
<keyword evidence="2" id="KW-0472">Membrane</keyword>